<reference evidence="2" key="2">
    <citation type="submission" date="2013-12" db="EMBL/GenBank/DDBJ databases">
        <authorList>
            <person name="Yu Y."/>
            <person name="Lee S."/>
            <person name="de Baynast K."/>
            <person name="Wissotski M."/>
            <person name="Liu L."/>
            <person name="Talag J."/>
            <person name="Goicoechea J."/>
            <person name="Angelova A."/>
            <person name="Jetty R."/>
            <person name="Kudrna D."/>
            <person name="Golser W."/>
            <person name="Rivera L."/>
            <person name="Zhang J."/>
            <person name="Wing R."/>
        </authorList>
    </citation>
    <scope>NUCLEOTIDE SEQUENCE</scope>
</reference>
<reference evidence="1 2" key="1">
    <citation type="submission" date="2012-08" db="EMBL/GenBank/DDBJ databases">
        <title>Oryza genome evolution.</title>
        <authorList>
            <person name="Wing R.A."/>
        </authorList>
    </citation>
    <scope>NUCLEOTIDE SEQUENCE</scope>
</reference>
<reference evidence="1" key="3">
    <citation type="submission" date="2015-04" db="UniProtKB">
        <authorList>
            <consortium name="EnsemblPlants"/>
        </authorList>
    </citation>
    <scope>IDENTIFICATION</scope>
</reference>
<dbReference type="AlphaFoldDB" id="A0A0D9WAN5"/>
<protein>
    <submittedName>
        <fullName evidence="1">Uncharacterized protein</fullName>
    </submittedName>
</protein>
<organism evidence="1 2">
    <name type="scientific">Leersia perrieri</name>
    <dbReference type="NCBI Taxonomy" id="77586"/>
    <lineage>
        <taxon>Eukaryota</taxon>
        <taxon>Viridiplantae</taxon>
        <taxon>Streptophyta</taxon>
        <taxon>Embryophyta</taxon>
        <taxon>Tracheophyta</taxon>
        <taxon>Spermatophyta</taxon>
        <taxon>Magnoliopsida</taxon>
        <taxon>Liliopsida</taxon>
        <taxon>Poales</taxon>
        <taxon>Poaceae</taxon>
        <taxon>BOP clade</taxon>
        <taxon>Oryzoideae</taxon>
        <taxon>Oryzeae</taxon>
        <taxon>Oryzinae</taxon>
        <taxon>Leersia</taxon>
    </lineage>
</organism>
<accession>A0A0D9WAN5</accession>
<dbReference type="HOGENOM" id="CLU_3433259_0_0_1"/>
<sequence>MRSAALVAICPMPQLQ</sequence>
<dbReference type="Proteomes" id="UP000032180">
    <property type="component" value="Chromosome 4"/>
</dbReference>
<evidence type="ECO:0000313" key="2">
    <source>
        <dbReference type="Proteomes" id="UP000032180"/>
    </source>
</evidence>
<dbReference type="EnsemblPlants" id="LPERR04G23810.1">
    <property type="protein sequence ID" value="LPERR04G23810.1"/>
    <property type="gene ID" value="LPERR04G23810"/>
</dbReference>
<name>A0A0D9WAN5_9ORYZ</name>
<dbReference type="Gramene" id="LPERR04G23810.1">
    <property type="protein sequence ID" value="LPERR04G23810.1"/>
    <property type="gene ID" value="LPERR04G23810"/>
</dbReference>
<evidence type="ECO:0000313" key="1">
    <source>
        <dbReference type="EnsemblPlants" id="LPERR04G23810.1"/>
    </source>
</evidence>
<keyword evidence="2" id="KW-1185">Reference proteome</keyword>
<proteinExistence type="predicted"/>